<organism evidence="9 10">
    <name type="scientific">Kineococcus xinjiangensis</name>
    <dbReference type="NCBI Taxonomy" id="512762"/>
    <lineage>
        <taxon>Bacteria</taxon>
        <taxon>Bacillati</taxon>
        <taxon>Actinomycetota</taxon>
        <taxon>Actinomycetes</taxon>
        <taxon>Kineosporiales</taxon>
        <taxon>Kineosporiaceae</taxon>
        <taxon>Kineococcus</taxon>
    </lineage>
</organism>
<feature type="compositionally biased region" description="Polar residues" evidence="8">
    <location>
        <begin position="13"/>
        <end position="23"/>
    </location>
</feature>
<dbReference type="Pfam" id="PF00282">
    <property type="entry name" value="Pyridoxal_deC"/>
    <property type="match status" value="1"/>
</dbReference>
<protein>
    <submittedName>
        <fullName evidence="9">Glutamate/tyrosine decarboxylase-like PLP-dependent enzyme</fullName>
    </submittedName>
</protein>
<evidence type="ECO:0000256" key="5">
    <source>
        <dbReference type="ARBA" id="ARBA00023239"/>
    </source>
</evidence>
<keyword evidence="4 6" id="KW-0663">Pyridoxal phosphate</keyword>
<dbReference type="Gene3D" id="3.90.1150.10">
    <property type="entry name" value="Aspartate Aminotransferase, domain 1"/>
    <property type="match status" value="1"/>
</dbReference>
<evidence type="ECO:0000256" key="8">
    <source>
        <dbReference type="SAM" id="MobiDB-lite"/>
    </source>
</evidence>
<reference evidence="9 10" key="1">
    <citation type="submission" date="2018-02" db="EMBL/GenBank/DDBJ databases">
        <title>Genomic Encyclopedia of Archaeal and Bacterial Type Strains, Phase II (KMG-II): from individual species to whole genera.</title>
        <authorList>
            <person name="Goeker M."/>
        </authorList>
    </citation>
    <scope>NUCLEOTIDE SEQUENCE [LARGE SCALE GENOMIC DNA]</scope>
    <source>
        <strain evidence="9 10">DSM 22857</strain>
    </source>
</reference>
<dbReference type="GO" id="GO:0019752">
    <property type="term" value="P:carboxylic acid metabolic process"/>
    <property type="evidence" value="ECO:0007669"/>
    <property type="project" value="InterPro"/>
</dbReference>
<dbReference type="PANTHER" id="PTHR11999">
    <property type="entry name" value="GROUP II PYRIDOXAL-5-PHOSPHATE DECARBOXYLASE"/>
    <property type="match status" value="1"/>
</dbReference>
<dbReference type="AlphaFoldDB" id="A0A2S6ICH9"/>
<evidence type="ECO:0000256" key="2">
    <source>
        <dbReference type="ARBA" id="ARBA00009533"/>
    </source>
</evidence>
<dbReference type="SUPFAM" id="SSF53383">
    <property type="entry name" value="PLP-dependent transferases"/>
    <property type="match status" value="1"/>
</dbReference>
<dbReference type="Proteomes" id="UP000239485">
    <property type="component" value="Unassembled WGS sequence"/>
</dbReference>
<evidence type="ECO:0000256" key="1">
    <source>
        <dbReference type="ARBA" id="ARBA00001933"/>
    </source>
</evidence>
<dbReference type="GO" id="GO:0006520">
    <property type="term" value="P:amino acid metabolic process"/>
    <property type="evidence" value="ECO:0007669"/>
    <property type="project" value="InterPro"/>
</dbReference>
<keyword evidence="10" id="KW-1185">Reference proteome</keyword>
<dbReference type="InterPro" id="IPR010977">
    <property type="entry name" value="Aromatic_deC"/>
</dbReference>
<dbReference type="InterPro" id="IPR015421">
    <property type="entry name" value="PyrdxlP-dep_Trfase_major"/>
</dbReference>
<feature type="region of interest" description="Disordered" evidence="8">
    <location>
        <begin position="1"/>
        <end position="29"/>
    </location>
</feature>
<dbReference type="InterPro" id="IPR002129">
    <property type="entry name" value="PyrdxlP-dep_de-COase"/>
</dbReference>
<comment type="similarity">
    <text evidence="2 7">Belongs to the group II decarboxylase family.</text>
</comment>
<evidence type="ECO:0000256" key="6">
    <source>
        <dbReference type="PIRSR" id="PIRSR602129-50"/>
    </source>
</evidence>
<dbReference type="GO" id="GO:0004058">
    <property type="term" value="F:aromatic-L-amino-acid decarboxylase activity"/>
    <property type="evidence" value="ECO:0007669"/>
    <property type="project" value="UniProtKB-ARBA"/>
</dbReference>
<evidence type="ECO:0000256" key="4">
    <source>
        <dbReference type="ARBA" id="ARBA00022898"/>
    </source>
</evidence>
<keyword evidence="3" id="KW-0210">Decarboxylase</keyword>
<gene>
    <name evidence="9" type="ORF">CLV92_12130</name>
</gene>
<evidence type="ECO:0000256" key="7">
    <source>
        <dbReference type="RuleBase" id="RU000382"/>
    </source>
</evidence>
<feature type="modified residue" description="N6-(pyridoxal phosphate)lysine" evidence="6">
    <location>
        <position position="317"/>
    </location>
</feature>
<sequence>MSATPPTGRPTGSDATPGTSSSGHPGESMHRFDAATEDLALAVLDRARQRLQLDPVPLDAPRAYDDLATAVGQTVTAAGLGGKQALDLFCDVLAEACLSTDHPRYLSFIPCAATEASTLFDLIVGASSVYGGSWMEGSGAVYAENQALRWIADLAGLPASAGGVFVPGGTTGNLSALMAARNEVRRREGTRRPLKVAAAATSHSSVSGACDVLDLDFVSVPLEPSDRGRLTGAALRRAFGDDRSDLAAVVATAGSTNLGVVDDLTSVADFCRAEGDQPRTWLHVDGAYGGAGLAAPSVRHLFDGIEHADSFIVDPHKWLFAPFDSCALLYREPALARAAHTQYASYLDVLTDRGEWDPADYAIGLTRRARGLPFWFSLAAHGTAAYTAAVERTLQVARAATAMVRDRPHLELVAEPELSVVAFYRRGWDTPDYSAWSQRLLDEQFAFVVPSSHEGRTCLRLAVVNPRTSEDDIAAILDTLD</sequence>
<name>A0A2S6ICH9_9ACTN</name>
<dbReference type="GO" id="GO:0030170">
    <property type="term" value="F:pyridoxal phosphate binding"/>
    <property type="evidence" value="ECO:0007669"/>
    <property type="project" value="InterPro"/>
</dbReference>
<comment type="cofactor">
    <cofactor evidence="1 6 7">
        <name>pyridoxal 5'-phosphate</name>
        <dbReference type="ChEBI" id="CHEBI:597326"/>
    </cofactor>
</comment>
<evidence type="ECO:0000313" key="9">
    <source>
        <dbReference type="EMBL" id="PPK90900.1"/>
    </source>
</evidence>
<dbReference type="EMBL" id="PTJD01000021">
    <property type="protein sequence ID" value="PPK90900.1"/>
    <property type="molecule type" value="Genomic_DNA"/>
</dbReference>
<dbReference type="PANTHER" id="PTHR11999:SF70">
    <property type="entry name" value="MIP05841P"/>
    <property type="match status" value="1"/>
</dbReference>
<dbReference type="Gene3D" id="3.40.640.10">
    <property type="entry name" value="Type I PLP-dependent aspartate aminotransferase-like (Major domain)"/>
    <property type="match status" value="1"/>
</dbReference>
<dbReference type="InterPro" id="IPR015422">
    <property type="entry name" value="PyrdxlP-dep_Trfase_small"/>
</dbReference>
<dbReference type="InterPro" id="IPR015424">
    <property type="entry name" value="PyrdxlP-dep_Trfase"/>
</dbReference>
<proteinExistence type="inferred from homology"/>
<comment type="caution">
    <text evidence="9">The sequence shown here is derived from an EMBL/GenBank/DDBJ whole genome shotgun (WGS) entry which is preliminary data.</text>
</comment>
<accession>A0A2S6ICH9</accession>
<evidence type="ECO:0000313" key="10">
    <source>
        <dbReference type="Proteomes" id="UP000239485"/>
    </source>
</evidence>
<keyword evidence="5 7" id="KW-0456">Lyase</keyword>
<dbReference type="PRINTS" id="PR00800">
    <property type="entry name" value="YHDCRBOXLASE"/>
</dbReference>
<evidence type="ECO:0000256" key="3">
    <source>
        <dbReference type="ARBA" id="ARBA00022793"/>
    </source>
</evidence>